<keyword evidence="1" id="KW-0812">Transmembrane</keyword>
<reference evidence="2" key="2">
    <citation type="submission" date="2025-09" db="UniProtKB">
        <authorList>
            <consortium name="Ensembl"/>
        </authorList>
    </citation>
    <scope>IDENTIFICATION</scope>
</reference>
<evidence type="ECO:0000313" key="2">
    <source>
        <dbReference type="Ensembl" id="ENSSGRP00000016504.1"/>
    </source>
</evidence>
<evidence type="ECO:0000256" key="1">
    <source>
        <dbReference type="SAM" id="Phobius"/>
    </source>
</evidence>
<dbReference type="AlphaFoldDB" id="A0A672KXJ4"/>
<dbReference type="Proteomes" id="UP000472262">
    <property type="component" value="Unassembled WGS sequence"/>
</dbReference>
<name>A0A672KXJ4_SINGR</name>
<dbReference type="OMA" id="TISEMWR"/>
<keyword evidence="1" id="KW-0472">Membrane</keyword>
<keyword evidence="3" id="KW-1185">Reference proteome</keyword>
<feature type="transmembrane region" description="Helical" evidence="1">
    <location>
        <begin position="20"/>
        <end position="41"/>
    </location>
</feature>
<accession>A0A672KXJ4</accession>
<keyword evidence="1" id="KW-1133">Transmembrane helix</keyword>
<dbReference type="InParanoid" id="A0A672KXJ4"/>
<protein>
    <submittedName>
        <fullName evidence="2">Uncharacterized protein</fullName>
    </submittedName>
</protein>
<dbReference type="Ensembl" id="ENSSGRT00000017858.1">
    <property type="protein sequence ID" value="ENSSGRP00000016504.1"/>
    <property type="gene ID" value="ENSSGRG00000010084.1"/>
</dbReference>
<reference evidence="2" key="1">
    <citation type="submission" date="2025-08" db="UniProtKB">
        <authorList>
            <consortium name="Ensembl"/>
        </authorList>
    </citation>
    <scope>IDENTIFICATION</scope>
</reference>
<sequence length="142" mass="16053">IRDYDDISDFLGTWGPFQLTVFFALAISILLNGFVGLYIVFVGDTPSHECLIPEEYNISDMWREAAIPVVMQDGVLKRSSCSRYKMETVRNFSALNYTPNVEVNVSEIEVESCVNGWNYSKEVYESTTVAESKFLINKGQAV</sequence>
<organism evidence="2 3">
    <name type="scientific">Sinocyclocheilus grahami</name>
    <name type="common">Dianchi golden-line fish</name>
    <name type="synonym">Barbus grahami</name>
    <dbReference type="NCBI Taxonomy" id="75366"/>
    <lineage>
        <taxon>Eukaryota</taxon>
        <taxon>Metazoa</taxon>
        <taxon>Chordata</taxon>
        <taxon>Craniata</taxon>
        <taxon>Vertebrata</taxon>
        <taxon>Euteleostomi</taxon>
        <taxon>Actinopterygii</taxon>
        <taxon>Neopterygii</taxon>
        <taxon>Teleostei</taxon>
        <taxon>Ostariophysi</taxon>
        <taxon>Cypriniformes</taxon>
        <taxon>Cyprinidae</taxon>
        <taxon>Cyprininae</taxon>
        <taxon>Sinocyclocheilus</taxon>
    </lineage>
</organism>
<evidence type="ECO:0000313" key="3">
    <source>
        <dbReference type="Proteomes" id="UP000472262"/>
    </source>
</evidence>
<proteinExistence type="predicted"/>